<name>A0A0S4J1V8_BODSA</name>
<organism evidence="2 3">
    <name type="scientific">Bodo saltans</name>
    <name type="common">Flagellated protozoan</name>
    <dbReference type="NCBI Taxonomy" id="75058"/>
    <lineage>
        <taxon>Eukaryota</taxon>
        <taxon>Discoba</taxon>
        <taxon>Euglenozoa</taxon>
        <taxon>Kinetoplastea</taxon>
        <taxon>Metakinetoplastina</taxon>
        <taxon>Eubodonida</taxon>
        <taxon>Bodonidae</taxon>
        <taxon>Bodo</taxon>
    </lineage>
</organism>
<feature type="compositionally biased region" description="Basic and acidic residues" evidence="1">
    <location>
        <begin position="87"/>
        <end position="98"/>
    </location>
</feature>
<sequence>PAHVDDYQLLDDVSEGASAPSRSASTPNEPEEPPKRRSSSPAPTVSAAASAGASASPPRVLPLSLAGLRAHSQRERSGGQPTPPTTAEDRSASQQELEDKIEAATQRIAHLNATIRSSVPADGKKTYLLKATRTREVQSLLKLVAFHTM</sequence>
<keyword evidence="3" id="KW-1185">Reference proteome</keyword>
<reference evidence="3" key="1">
    <citation type="submission" date="2015-09" db="EMBL/GenBank/DDBJ databases">
        <authorList>
            <consortium name="Pathogen Informatics"/>
        </authorList>
    </citation>
    <scope>NUCLEOTIDE SEQUENCE [LARGE SCALE GENOMIC DNA]</scope>
    <source>
        <strain evidence="3">Lake Konstanz</strain>
    </source>
</reference>
<dbReference type="EMBL" id="CYKH01000666">
    <property type="protein sequence ID" value="CUG12607.1"/>
    <property type="molecule type" value="Genomic_DNA"/>
</dbReference>
<accession>A0A0S4J1V8</accession>
<gene>
    <name evidence="2" type="ORF">BSAL_74715</name>
</gene>
<feature type="region of interest" description="Disordered" evidence="1">
    <location>
        <begin position="1"/>
        <end position="98"/>
    </location>
</feature>
<evidence type="ECO:0000313" key="2">
    <source>
        <dbReference type="EMBL" id="CUG12607.1"/>
    </source>
</evidence>
<feature type="non-terminal residue" evidence="2">
    <location>
        <position position="1"/>
    </location>
</feature>
<proteinExistence type="predicted"/>
<feature type="compositionally biased region" description="Low complexity" evidence="1">
    <location>
        <begin position="39"/>
        <end position="58"/>
    </location>
</feature>
<evidence type="ECO:0000256" key="1">
    <source>
        <dbReference type="SAM" id="MobiDB-lite"/>
    </source>
</evidence>
<dbReference type="Proteomes" id="UP000051952">
    <property type="component" value="Unassembled WGS sequence"/>
</dbReference>
<protein>
    <submittedName>
        <fullName evidence="2">Uncharacterized protein</fullName>
    </submittedName>
</protein>
<dbReference type="AlphaFoldDB" id="A0A0S4J1V8"/>
<evidence type="ECO:0000313" key="3">
    <source>
        <dbReference type="Proteomes" id="UP000051952"/>
    </source>
</evidence>
<dbReference type="VEuPathDB" id="TriTrypDB:BSAL_74715"/>